<evidence type="ECO:0000259" key="3">
    <source>
        <dbReference type="Pfam" id="PF11887"/>
    </source>
</evidence>
<dbReference type="InterPro" id="IPR052336">
    <property type="entry name" value="MlaD_Phospholipid_Transporter"/>
</dbReference>
<dbReference type="RefSeq" id="WP_204869121.1">
    <property type="nucleotide sequence ID" value="NZ_JAFBBK010000001.1"/>
</dbReference>
<gene>
    <name evidence="4" type="ORF">JOE42_003017</name>
</gene>
<dbReference type="InterPro" id="IPR024516">
    <property type="entry name" value="Mce_C"/>
</dbReference>
<evidence type="ECO:0000313" key="5">
    <source>
        <dbReference type="Proteomes" id="UP000703038"/>
    </source>
</evidence>
<feature type="domain" description="Mammalian cell entry C-terminal" evidence="3">
    <location>
        <begin position="168"/>
        <end position="302"/>
    </location>
</feature>
<reference evidence="4 5" key="1">
    <citation type="submission" date="2021-01" db="EMBL/GenBank/DDBJ databases">
        <title>Genomics of switchgrass bacterial isolates.</title>
        <authorList>
            <person name="Shade A."/>
        </authorList>
    </citation>
    <scope>NUCLEOTIDE SEQUENCE [LARGE SCALE GENOMIC DNA]</scope>
    <source>
        <strain evidence="4 5">PvP111</strain>
    </source>
</reference>
<feature type="chain" id="PRO_5045442575" evidence="1">
    <location>
        <begin position="28"/>
        <end position="354"/>
    </location>
</feature>
<keyword evidence="1" id="KW-0732">Signal</keyword>
<dbReference type="InterPro" id="IPR003399">
    <property type="entry name" value="Mce/MlaD"/>
</dbReference>
<dbReference type="InterPro" id="IPR005693">
    <property type="entry name" value="Mce"/>
</dbReference>
<dbReference type="PANTHER" id="PTHR33371:SF4">
    <property type="entry name" value="INTERMEMBRANE PHOSPHOLIPID TRANSPORT SYSTEM BINDING PROTEIN MLAD"/>
    <property type="match status" value="1"/>
</dbReference>
<name>A0ABS2KWI0_9NOCA</name>
<proteinExistence type="predicted"/>
<dbReference type="EMBL" id="JAFBBK010000001">
    <property type="protein sequence ID" value="MBM7416284.1"/>
    <property type="molecule type" value="Genomic_DNA"/>
</dbReference>
<dbReference type="Proteomes" id="UP000703038">
    <property type="component" value="Unassembled WGS sequence"/>
</dbReference>
<evidence type="ECO:0000259" key="2">
    <source>
        <dbReference type="Pfam" id="PF02470"/>
    </source>
</evidence>
<organism evidence="4 5">
    <name type="scientific">Rhodococcoides corynebacterioides</name>
    <dbReference type="NCBI Taxonomy" id="53972"/>
    <lineage>
        <taxon>Bacteria</taxon>
        <taxon>Bacillati</taxon>
        <taxon>Actinomycetota</taxon>
        <taxon>Actinomycetes</taxon>
        <taxon>Mycobacteriales</taxon>
        <taxon>Nocardiaceae</taxon>
        <taxon>Rhodococcoides</taxon>
    </lineage>
</organism>
<feature type="signal peptide" evidence="1">
    <location>
        <begin position="1"/>
        <end position="27"/>
    </location>
</feature>
<dbReference type="NCBIfam" id="TIGR00996">
    <property type="entry name" value="Mtu_fam_mce"/>
    <property type="match status" value="1"/>
</dbReference>
<sequence length="354" mass="37151">MAARSKVVAVAVAAVVLVGAGTAASSAAQLVGTPRSDLCAEMTDSVGLYEGNDVTLLGIPVGEVTGIEPRGDHVRVTMSVDDSLTLPADVGAVTMSDSIVTDRRLELTTPYRDGVPLDRDECIPLERTRTPIGISDTLEAVNKLGAELLGTTSTTDPDNPRPPDEEILGDTLRSLDTALDGSGEQLGTALSQISDLVGNPANKDTQVRRMVDSVDTLTAALVDRWPDITLLIENLKQGLGAAGDFSERFAQAIDLTVEFLPVLEKTLPKFAPTLYRVLDVVVPIVAIIVSRVGDIASILSRVPKQTEQLASLQDPDTQAARLTFAPPQFAVPVAGGSTVNVDLVPLVLGSAGSR</sequence>
<comment type="caution">
    <text evidence="4">The sequence shown here is derived from an EMBL/GenBank/DDBJ whole genome shotgun (WGS) entry which is preliminary data.</text>
</comment>
<dbReference type="Pfam" id="PF11887">
    <property type="entry name" value="Mce4_CUP1"/>
    <property type="match status" value="1"/>
</dbReference>
<accession>A0ABS2KWI0</accession>
<dbReference type="PANTHER" id="PTHR33371">
    <property type="entry name" value="INTERMEMBRANE PHOSPHOLIPID TRANSPORT SYSTEM BINDING PROTEIN MLAD-RELATED"/>
    <property type="match status" value="1"/>
</dbReference>
<evidence type="ECO:0000313" key="4">
    <source>
        <dbReference type="EMBL" id="MBM7416284.1"/>
    </source>
</evidence>
<feature type="domain" description="Mce/MlaD" evidence="2">
    <location>
        <begin position="40"/>
        <end position="109"/>
    </location>
</feature>
<dbReference type="Pfam" id="PF02470">
    <property type="entry name" value="MlaD"/>
    <property type="match status" value="1"/>
</dbReference>
<protein>
    <submittedName>
        <fullName evidence="4">Phospholipid/cholesterol/gamma-HCH transport system substrate-binding protein</fullName>
    </submittedName>
</protein>
<keyword evidence="5" id="KW-1185">Reference proteome</keyword>
<evidence type="ECO:0000256" key="1">
    <source>
        <dbReference type="SAM" id="SignalP"/>
    </source>
</evidence>